<feature type="signal peptide" evidence="6">
    <location>
        <begin position="1"/>
        <end position="30"/>
    </location>
</feature>
<evidence type="ECO:0000256" key="4">
    <source>
        <dbReference type="ARBA" id="ARBA00022764"/>
    </source>
</evidence>
<dbReference type="PIRSF" id="PIRSF019574">
    <property type="entry name" value="Periplasmic_polyamine_BP"/>
    <property type="match status" value="1"/>
</dbReference>
<dbReference type="InterPro" id="IPR006059">
    <property type="entry name" value="SBP"/>
</dbReference>
<protein>
    <recommendedName>
        <fullName evidence="5">Putrescine-binding periplasmic protein</fullName>
    </recommendedName>
</protein>
<dbReference type="Gene3D" id="3.40.190.10">
    <property type="entry name" value="Periplasmic binding protein-like II"/>
    <property type="match status" value="2"/>
</dbReference>
<comment type="similarity">
    <text evidence="5">Belongs to the bacterial solute-binding protein PotD/PotF family.</text>
</comment>
<dbReference type="PANTHER" id="PTHR30222:SF12">
    <property type="entry name" value="NORSPERMIDINE SENSOR"/>
    <property type="match status" value="1"/>
</dbReference>
<evidence type="ECO:0000256" key="3">
    <source>
        <dbReference type="ARBA" id="ARBA00022729"/>
    </source>
</evidence>
<reference evidence="7 8" key="1">
    <citation type="submission" date="2024-09" db="EMBL/GenBank/DDBJ databases">
        <title>Description of Labrys sedimenti sp. nov., isolated from a diclofenac-degrading enrichment culture, and genome-based reclassification of Labrys portucalensis as a later heterotypic synonym of Labrys neptuniae.</title>
        <authorList>
            <person name="Tancsics A."/>
            <person name="Csepanyi A."/>
        </authorList>
    </citation>
    <scope>NUCLEOTIDE SEQUENCE [LARGE SCALE GENOMIC DNA]</scope>
    <source>
        <strain evidence="7 8">LMG 23412</strain>
    </source>
</reference>
<comment type="function">
    <text evidence="5">Required for the activity of the bacterial periplasmic transport system of putrescine.</text>
</comment>
<comment type="subcellular location">
    <subcellularLocation>
        <location evidence="1 5">Periplasm</location>
    </subcellularLocation>
</comment>
<feature type="chain" id="PRO_5046555653" description="Putrescine-binding periplasmic protein" evidence="6">
    <location>
        <begin position="31"/>
        <end position="351"/>
    </location>
</feature>
<evidence type="ECO:0000313" key="7">
    <source>
        <dbReference type="EMBL" id="MFC2251594.1"/>
    </source>
</evidence>
<dbReference type="EMBL" id="JBHGPK010000007">
    <property type="protein sequence ID" value="MFC2251594.1"/>
    <property type="molecule type" value="Genomic_DNA"/>
</dbReference>
<evidence type="ECO:0000256" key="2">
    <source>
        <dbReference type="ARBA" id="ARBA00022448"/>
    </source>
</evidence>
<evidence type="ECO:0000256" key="6">
    <source>
        <dbReference type="SAM" id="SignalP"/>
    </source>
</evidence>
<dbReference type="PANTHER" id="PTHR30222">
    <property type="entry name" value="SPERMIDINE/PUTRESCINE-BINDING PERIPLASMIC PROTEIN"/>
    <property type="match status" value="1"/>
</dbReference>
<name>A0ABV6ZHH9_9HYPH</name>
<evidence type="ECO:0000313" key="8">
    <source>
        <dbReference type="Proteomes" id="UP001595190"/>
    </source>
</evidence>
<keyword evidence="2 5" id="KW-0813">Transport</keyword>
<sequence>MCWRESPVYLKWSIPKSVLVLLAMTGVAHAEGELNIYNWGNYTNPKLIKKFEEQYKVKVTITDYDSNDTALAKARQGGSGFDIVVPSQTYLPIWIKEGLLLETNPGQMENFKNVTPEWANPDFDPGRKYSVPWAWGTIGVVVNTDTYKGDINTWDIIFKTPDELKGKVNVVPEMKDVVTAAIRYVGGEQCTGDRQVLKKARDLLTAAKPNWIAMEYNAIEKMGAGDFKASLTWNGAALRTRLAHPEIHYGYPKEGFTYWSDNVAVLKEAKNVDNAKLFQNFIMDPENAALNSVFHHYANGIAGSEKFMPAEMRDAPEIVVPAEAKAHGTVALMCPPEVDVLYKKIWTELRK</sequence>
<accession>A0ABV6ZHH9</accession>
<dbReference type="SUPFAM" id="SSF53850">
    <property type="entry name" value="Periplasmic binding protein-like II"/>
    <property type="match status" value="1"/>
</dbReference>
<dbReference type="Proteomes" id="UP001595190">
    <property type="component" value="Unassembled WGS sequence"/>
</dbReference>
<keyword evidence="4 5" id="KW-0574">Periplasm</keyword>
<gene>
    <name evidence="7" type="ORF">ACETRX_18320</name>
</gene>
<dbReference type="InterPro" id="IPR001188">
    <property type="entry name" value="Sperm_putr-bd"/>
</dbReference>
<dbReference type="RefSeq" id="WP_394312080.1">
    <property type="nucleotide sequence ID" value="NZ_JBHGPK010000007.1"/>
</dbReference>
<keyword evidence="3 6" id="KW-0732">Signal</keyword>
<evidence type="ECO:0000256" key="5">
    <source>
        <dbReference type="PIRNR" id="PIRNR019574"/>
    </source>
</evidence>
<proteinExistence type="inferred from homology"/>
<dbReference type="PRINTS" id="PR00909">
    <property type="entry name" value="SPERMDNBNDNG"/>
</dbReference>
<comment type="caution">
    <text evidence="7">The sequence shown here is derived from an EMBL/GenBank/DDBJ whole genome shotgun (WGS) entry which is preliminary data.</text>
</comment>
<dbReference type="Pfam" id="PF13416">
    <property type="entry name" value="SBP_bac_8"/>
    <property type="match status" value="1"/>
</dbReference>
<organism evidence="7 8">
    <name type="scientific">Labrys neptuniae</name>
    <dbReference type="NCBI Taxonomy" id="376174"/>
    <lineage>
        <taxon>Bacteria</taxon>
        <taxon>Pseudomonadati</taxon>
        <taxon>Pseudomonadota</taxon>
        <taxon>Alphaproteobacteria</taxon>
        <taxon>Hyphomicrobiales</taxon>
        <taxon>Xanthobacteraceae</taxon>
        <taxon>Labrys</taxon>
    </lineage>
</organism>
<evidence type="ECO:0000256" key="1">
    <source>
        <dbReference type="ARBA" id="ARBA00004418"/>
    </source>
</evidence>